<gene>
    <name evidence="2" type="ORF">BDV29DRAFT_165979</name>
</gene>
<dbReference type="OrthoDB" id="5371510at2759"/>
<dbReference type="AlphaFoldDB" id="A0A5N5XD14"/>
<keyword evidence="3" id="KW-1185">Reference proteome</keyword>
<feature type="compositionally biased region" description="Low complexity" evidence="1">
    <location>
        <begin position="186"/>
        <end position="196"/>
    </location>
</feature>
<accession>A0A5N5XD14</accession>
<protein>
    <submittedName>
        <fullName evidence="2">Uncharacterized protein</fullName>
    </submittedName>
</protein>
<evidence type="ECO:0000313" key="3">
    <source>
        <dbReference type="Proteomes" id="UP000326565"/>
    </source>
</evidence>
<reference evidence="2 3" key="1">
    <citation type="submission" date="2019-04" db="EMBL/GenBank/DDBJ databases">
        <title>Friends and foes A comparative genomics study of 23 Aspergillus species from section Flavi.</title>
        <authorList>
            <consortium name="DOE Joint Genome Institute"/>
            <person name="Kjaerbolling I."/>
            <person name="Vesth T."/>
            <person name="Frisvad J.C."/>
            <person name="Nybo J.L."/>
            <person name="Theobald S."/>
            <person name="Kildgaard S."/>
            <person name="Isbrandt T."/>
            <person name="Kuo A."/>
            <person name="Sato A."/>
            <person name="Lyhne E.K."/>
            <person name="Kogle M.E."/>
            <person name="Wiebenga A."/>
            <person name="Kun R.S."/>
            <person name="Lubbers R.J."/>
            <person name="Makela M.R."/>
            <person name="Barry K."/>
            <person name="Chovatia M."/>
            <person name="Clum A."/>
            <person name="Daum C."/>
            <person name="Haridas S."/>
            <person name="He G."/>
            <person name="LaButti K."/>
            <person name="Lipzen A."/>
            <person name="Mondo S."/>
            <person name="Riley R."/>
            <person name="Salamov A."/>
            <person name="Simmons B.A."/>
            <person name="Magnuson J.K."/>
            <person name="Henrissat B."/>
            <person name="Mortensen U.H."/>
            <person name="Larsen T.O."/>
            <person name="Devries R.P."/>
            <person name="Grigoriev I.V."/>
            <person name="Machida M."/>
            <person name="Baker S.E."/>
            <person name="Andersen M.R."/>
        </authorList>
    </citation>
    <scope>NUCLEOTIDE SEQUENCE [LARGE SCALE GENOMIC DNA]</scope>
    <source>
        <strain evidence="2 3">CBS 151.66</strain>
    </source>
</reference>
<feature type="region of interest" description="Disordered" evidence="1">
    <location>
        <begin position="175"/>
        <end position="214"/>
    </location>
</feature>
<evidence type="ECO:0000256" key="1">
    <source>
        <dbReference type="SAM" id="MobiDB-lite"/>
    </source>
</evidence>
<dbReference type="EMBL" id="ML732156">
    <property type="protein sequence ID" value="KAB8078668.1"/>
    <property type="molecule type" value="Genomic_DNA"/>
</dbReference>
<organism evidence="2 3">
    <name type="scientific">Aspergillus leporis</name>
    <dbReference type="NCBI Taxonomy" id="41062"/>
    <lineage>
        <taxon>Eukaryota</taxon>
        <taxon>Fungi</taxon>
        <taxon>Dikarya</taxon>
        <taxon>Ascomycota</taxon>
        <taxon>Pezizomycotina</taxon>
        <taxon>Eurotiomycetes</taxon>
        <taxon>Eurotiomycetidae</taxon>
        <taxon>Eurotiales</taxon>
        <taxon>Aspergillaceae</taxon>
        <taxon>Aspergillus</taxon>
        <taxon>Aspergillus subgen. Circumdati</taxon>
    </lineage>
</organism>
<feature type="region of interest" description="Disordered" evidence="1">
    <location>
        <begin position="695"/>
        <end position="779"/>
    </location>
</feature>
<evidence type="ECO:0000313" key="2">
    <source>
        <dbReference type="EMBL" id="KAB8078668.1"/>
    </source>
</evidence>
<dbReference type="Proteomes" id="UP000326565">
    <property type="component" value="Unassembled WGS sequence"/>
</dbReference>
<name>A0A5N5XD14_9EURO</name>
<proteinExistence type="predicted"/>
<sequence length="779" mass="86153">MNPEDSTKNTSEGSQGIHTTGDWAYGVLARASKLVPSIDMQPSSLGTHMDNPCFGLLLFDDADTLLYVDPPQTSCVSVLPRSAASIPHRVHSQKLLNTGSSYFKALFQPKAQARNISRRGLEGKLTNGIEYVIDLTPPSVEDDAVIFLTELSCPLGIRKWARSCSDHWVLPSARVGGEDEVESSGDKAGSASASGANQPSVHGAPGAPEKKPGLPVEYSAVRHREGIEHIIYALEGYDPKLDTPCKFWTFFALARLFEVATIPKISKQILAWFYDTTNARLIEYHPEIAYKIGCGIQCDYLTRDSFSVLVGEDALLLLASSNRQPLPGRPPRTFHGRPREPLLDDDELQRIEYARKSFMEYVIERFINLTGTEMRWFCELSTFQRIAKFTPKTQSEQSVVSALILTCKEYVRARIAQWLERSGSIWVPNSFASRDKEWSEDAYRYVYSTMRYPERVLSRAFWKNLMNEHFVSDDFSGIDERFWNSSISNLGGNLPAFQTQVGADIKPVTSEELCRIAHQFNSLPGVAEVNDDIHGNYNYFASNPWRMENDYNTDTWLAGLNSHKKALFALQSFITEVHSYVTKYAKDMFELGRGSLERTDTVTCLTENEFKYLPLWAGGDDDGTGGVFLDQHIPILETGGFSTPGPQIHLGSAASTAYSISFVGTRDFESTVQGASHRPTDGHGADVVSIQSMTISSQKDEDAVSNQQGPASLEGHGAADDCSFIMDSSAGDDDDNPFGCDSDSSDTVVMDTLSQSGPMSDFEELDLNEVGPSTPSAQK</sequence>